<evidence type="ECO:0000256" key="1">
    <source>
        <dbReference type="ARBA" id="ARBA00004651"/>
    </source>
</evidence>
<dbReference type="AlphaFoldDB" id="A0A2A4G300"/>
<keyword evidence="3 6" id="KW-0812">Transmembrane</keyword>
<proteinExistence type="predicted"/>
<feature type="transmembrane region" description="Helical" evidence="6">
    <location>
        <begin position="330"/>
        <end position="353"/>
    </location>
</feature>
<evidence type="ECO:0000256" key="4">
    <source>
        <dbReference type="ARBA" id="ARBA00022989"/>
    </source>
</evidence>
<evidence type="ECO:0000256" key="5">
    <source>
        <dbReference type="ARBA" id="ARBA00023136"/>
    </source>
</evidence>
<reference evidence="9 10" key="1">
    <citation type="submission" date="2017-04" db="EMBL/GenBank/DDBJ databases">
        <title>A new member of the family Flavobacteriaceae isolated from ascidians.</title>
        <authorList>
            <person name="Chen L."/>
        </authorList>
    </citation>
    <scope>NUCLEOTIDE SEQUENCE [LARGE SCALE GENOMIC DNA]</scope>
    <source>
        <strain evidence="9 10">HQA918</strain>
    </source>
</reference>
<feature type="transmembrane region" description="Helical" evidence="6">
    <location>
        <begin position="373"/>
        <end position="395"/>
    </location>
</feature>
<keyword evidence="2" id="KW-1003">Cell membrane</keyword>
<evidence type="ECO:0000256" key="2">
    <source>
        <dbReference type="ARBA" id="ARBA00022475"/>
    </source>
</evidence>
<feature type="domain" description="MacB-like periplasmic core" evidence="8">
    <location>
        <begin position="22"/>
        <end position="229"/>
    </location>
</feature>
<feature type="domain" description="ABC3 transporter permease C-terminal" evidence="7">
    <location>
        <begin position="688"/>
        <end position="799"/>
    </location>
</feature>
<keyword evidence="10" id="KW-1185">Reference proteome</keyword>
<dbReference type="Pfam" id="PF02687">
    <property type="entry name" value="FtsX"/>
    <property type="match status" value="2"/>
</dbReference>
<feature type="transmembrane region" description="Helical" evidence="6">
    <location>
        <begin position="280"/>
        <end position="301"/>
    </location>
</feature>
<dbReference type="EMBL" id="NBWU01000007">
    <property type="protein sequence ID" value="PCE62793.1"/>
    <property type="molecule type" value="Genomic_DNA"/>
</dbReference>
<gene>
    <name evidence="9" type="ORF">B7P33_16040</name>
</gene>
<feature type="domain" description="ABC3 transporter permease C-terminal" evidence="7">
    <location>
        <begin position="285"/>
        <end position="400"/>
    </location>
</feature>
<evidence type="ECO:0000313" key="9">
    <source>
        <dbReference type="EMBL" id="PCE62793.1"/>
    </source>
</evidence>
<evidence type="ECO:0000259" key="7">
    <source>
        <dbReference type="Pfam" id="PF02687"/>
    </source>
</evidence>
<dbReference type="OrthoDB" id="8740261at2"/>
<feature type="domain" description="MacB-like periplasmic core" evidence="8">
    <location>
        <begin position="420"/>
        <end position="650"/>
    </location>
</feature>
<dbReference type="RefSeq" id="WP_097440903.1">
    <property type="nucleotide sequence ID" value="NZ_KZ300477.1"/>
</dbReference>
<dbReference type="InterPro" id="IPR003838">
    <property type="entry name" value="ABC3_permease_C"/>
</dbReference>
<evidence type="ECO:0000256" key="3">
    <source>
        <dbReference type="ARBA" id="ARBA00022692"/>
    </source>
</evidence>
<evidence type="ECO:0000259" key="8">
    <source>
        <dbReference type="Pfam" id="PF12704"/>
    </source>
</evidence>
<evidence type="ECO:0000313" key="10">
    <source>
        <dbReference type="Proteomes" id="UP000219559"/>
    </source>
</evidence>
<dbReference type="InterPro" id="IPR025857">
    <property type="entry name" value="MacB_PCD"/>
</dbReference>
<sequence>MIRSWTLIFLRNLKKRPLYPIINTLGLALGITCFVLVMLYVSRELSYEKWNPKHTEIFKATYLYDNGEVWTTSPRVLAVESKEGLPEVEDVMVFQNYGPTGMLFHGEKSILKTIQKADPNFFEFFPYEFKFGTVEGALDKDNDIVISDEFALEMFGDINPVGELLKMDNKDPYRVTGVYVTKDISSSQQPDVLGRIHEFNENDKHWGNFNYQIYYKLIPGTDGVAFSEKFDSFFDEKKAKAWNTPLEDFLKEKEARIILENLGDLHLFSKEHQGTGANTVFILSLLAFLILIISGINFINLSISGAAQRAKEVAIRKTLGTPKTKVVKQFVYEVFLQCIVAILIAIALVEVLLPQFNTLMGTELSLFSPYNKWFLALSVVAILVLIAGIFPGLYLSNFNPVKVLKGDFGRSKSGKHLKKTMLIVQFGISAIFLIATFVIKSQLDYMNNRDLGFDKEQTLMFGIYKTQETWKKFDTYKQEIAAMEGVVSVSTTNRPPGTYSGNGSNSNCDYMDQSFQTDIHFVDKDYLANMGVKLLEGKFHSRDKFSKGDHSRVVNADGDTLFANQIVVNKKFVESFGMEEPIGKKIQFWEFQSEIIGVVDNYLAKGFDQAHIPNLFTVYNDSEDGWIKPQRVLVKVDGNDIEKTIAQIETFWTQKIEPGYPFEYEFLDANYARLYAKQDRLEKLVTTLSMIMVFISLLGLFAIASHTVKQRYKEVAIRKTLGATEKQLIQSLVKDFVVVAALALLIAIPVAFYLSYQWLQGFVFKIDMPIIPYIITPIIVVGLTLAIVYIQANKALKLDLVANLKYE</sequence>
<accession>A0A2A4G300</accession>
<feature type="transmembrane region" description="Helical" evidence="6">
    <location>
        <begin position="736"/>
        <end position="758"/>
    </location>
</feature>
<dbReference type="GO" id="GO:0005886">
    <property type="term" value="C:plasma membrane"/>
    <property type="evidence" value="ECO:0007669"/>
    <property type="project" value="UniProtKB-SubCell"/>
</dbReference>
<feature type="transmembrane region" description="Helical" evidence="6">
    <location>
        <begin position="770"/>
        <end position="790"/>
    </location>
</feature>
<comment type="caution">
    <text evidence="9">The sequence shown here is derived from an EMBL/GenBank/DDBJ whole genome shotgun (WGS) entry which is preliminary data.</text>
</comment>
<dbReference type="InterPro" id="IPR050250">
    <property type="entry name" value="Macrolide_Exporter_MacB"/>
</dbReference>
<dbReference type="PANTHER" id="PTHR30572">
    <property type="entry name" value="MEMBRANE COMPONENT OF TRANSPORTER-RELATED"/>
    <property type="match status" value="1"/>
</dbReference>
<keyword evidence="5 6" id="KW-0472">Membrane</keyword>
<organism evidence="9 10">
    <name type="scientific">Sediminicola luteus</name>
    <dbReference type="NCBI Taxonomy" id="319238"/>
    <lineage>
        <taxon>Bacteria</taxon>
        <taxon>Pseudomonadati</taxon>
        <taxon>Bacteroidota</taxon>
        <taxon>Flavobacteriia</taxon>
        <taxon>Flavobacteriales</taxon>
        <taxon>Flavobacteriaceae</taxon>
        <taxon>Sediminicola</taxon>
    </lineage>
</organism>
<feature type="transmembrane region" description="Helical" evidence="6">
    <location>
        <begin position="684"/>
        <end position="704"/>
    </location>
</feature>
<evidence type="ECO:0000256" key="6">
    <source>
        <dbReference type="SAM" id="Phobius"/>
    </source>
</evidence>
<evidence type="ECO:0008006" key="11">
    <source>
        <dbReference type="Google" id="ProtNLM"/>
    </source>
</evidence>
<protein>
    <recommendedName>
        <fullName evidence="11">ABC transporter permease</fullName>
    </recommendedName>
</protein>
<keyword evidence="4 6" id="KW-1133">Transmembrane helix</keyword>
<comment type="subcellular location">
    <subcellularLocation>
        <location evidence="1">Cell membrane</location>
        <topology evidence="1">Multi-pass membrane protein</topology>
    </subcellularLocation>
</comment>
<dbReference type="PANTHER" id="PTHR30572:SF18">
    <property type="entry name" value="ABC-TYPE MACROLIDE FAMILY EXPORT SYSTEM PERMEASE COMPONENT 2"/>
    <property type="match status" value="1"/>
</dbReference>
<feature type="transmembrane region" description="Helical" evidence="6">
    <location>
        <begin position="420"/>
        <end position="439"/>
    </location>
</feature>
<feature type="transmembrane region" description="Helical" evidence="6">
    <location>
        <begin position="21"/>
        <end position="41"/>
    </location>
</feature>
<dbReference type="GO" id="GO:0022857">
    <property type="term" value="F:transmembrane transporter activity"/>
    <property type="evidence" value="ECO:0007669"/>
    <property type="project" value="TreeGrafter"/>
</dbReference>
<dbReference type="Pfam" id="PF12704">
    <property type="entry name" value="MacB_PCD"/>
    <property type="match status" value="2"/>
</dbReference>
<dbReference type="Proteomes" id="UP000219559">
    <property type="component" value="Unassembled WGS sequence"/>
</dbReference>
<name>A0A2A4G300_9FLAO</name>